<reference evidence="3 4" key="1">
    <citation type="submission" date="2022-12" db="EMBL/GenBank/DDBJ databases">
        <title>Chromosome-level genome of Tegillarca granosa.</title>
        <authorList>
            <person name="Kim J."/>
        </authorList>
    </citation>
    <scope>NUCLEOTIDE SEQUENCE [LARGE SCALE GENOMIC DNA]</scope>
    <source>
        <strain evidence="3">Teg-2019</strain>
        <tissue evidence="3">Adductor muscle</tissue>
    </source>
</reference>
<dbReference type="Pfam" id="PF01321">
    <property type="entry name" value="Creatinase_N"/>
    <property type="match status" value="1"/>
</dbReference>
<dbReference type="InterPro" id="IPR050422">
    <property type="entry name" value="X-Pro_aminopeptidase_P"/>
</dbReference>
<dbReference type="Gene3D" id="3.40.350.10">
    <property type="entry name" value="Creatinase/prolidase N-terminal domain"/>
    <property type="match status" value="1"/>
</dbReference>
<dbReference type="Gene3D" id="3.90.230.10">
    <property type="entry name" value="Creatinase/methionine aminopeptidase superfamily"/>
    <property type="match status" value="1"/>
</dbReference>
<dbReference type="PANTHER" id="PTHR43763:SF6">
    <property type="entry name" value="XAA-PRO AMINOPEPTIDASE 1"/>
    <property type="match status" value="1"/>
</dbReference>
<sequence>MDFQIYYMFLGILTSNFIGQTHGKVTDEQMANISPSNRPNCKPGATKPNIQVNTTARLHDLRQLFNVENIEAYLIPSEDAHQSEYTSEYDARRQFITGFDGSYGKAVVFRDKAAFWTDGRYFLQAEDQLDCNWILMKQDEVGVPSVEEYVIFVLKSVSNKRYGANTFLVGSRRSWQNKILDMHAAMDSQNVDFMIITGLDETACVIMEENEDCYCLYLVDHERKLTQNPSDSMTKSTLAEHLNTGNTGSCVGRTGLCVENKIYQSNTPVALQKAQKNAVEREGMKNAHIRDAVALITFVAKLEKEVKEGKRWTEVSAAEELKKHRLAQKYNRGLSFPSISSSGSNGAVIHYFPTPATDKQITTNEMYLLDSGGQYL</sequence>
<gene>
    <name evidence="3" type="ORF">KUTeg_007954</name>
</gene>
<dbReference type="SUPFAM" id="SSF55920">
    <property type="entry name" value="Creatinase/aminopeptidase"/>
    <property type="match status" value="1"/>
</dbReference>
<accession>A0ABQ9FEQ3</accession>
<dbReference type="InterPro" id="IPR036005">
    <property type="entry name" value="Creatinase/aminopeptidase-like"/>
</dbReference>
<evidence type="ECO:0000313" key="3">
    <source>
        <dbReference type="EMBL" id="KAJ8315804.1"/>
    </source>
</evidence>
<feature type="domain" description="Creatinase N-terminal" evidence="2">
    <location>
        <begin position="57"/>
        <end position="146"/>
    </location>
</feature>
<dbReference type="EMBL" id="JARBDR010000337">
    <property type="protein sequence ID" value="KAJ8315804.1"/>
    <property type="molecule type" value="Genomic_DNA"/>
</dbReference>
<organism evidence="3 4">
    <name type="scientific">Tegillarca granosa</name>
    <name type="common">Malaysian cockle</name>
    <name type="synonym">Anadara granosa</name>
    <dbReference type="NCBI Taxonomy" id="220873"/>
    <lineage>
        <taxon>Eukaryota</taxon>
        <taxon>Metazoa</taxon>
        <taxon>Spiralia</taxon>
        <taxon>Lophotrochozoa</taxon>
        <taxon>Mollusca</taxon>
        <taxon>Bivalvia</taxon>
        <taxon>Autobranchia</taxon>
        <taxon>Pteriomorphia</taxon>
        <taxon>Arcoida</taxon>
        <taxon>Arcoidea</taxon>
        <taxon>Arcidae</taxon>
        <taxon>Tegillarca</taxon>
    </lineage>
</organism>
<evidence type="ECO:0000313" key="4">
    <source>
        <dbReference type="Proteomes" id="UP001217089"/>
    </source>
</evidence>
<proteinExistence type="predicted"/>
<evidence type="ECO:0000259" key="1">
    <source>
        <dbReference type="Pfam" id="PF00557"/>
    </source>
</evidence>
<dbReference type="PANTHER" id="PTHR43763">
    <property type="entry name" value="XAA-PRO AMINOPEPTIDASE 1"/>
    <property type="match status" value="1"/>
</dbReference>
<protein>
    <submittedName>
        <fullName evidence="3">Uncharacterized protein</fullName>
    </submittedName>
</protein>
<comment type="caution">
    <text evidence="3">The sequence shown here is derived from an EMBL/GenBank/DDBJ whole genome shotgun (WGS) entry which is preliminary data.</text>
</comment>
<evidence type="ECO:0000259" key="2">
    <source>
        <dbReference type="Pfam" id="PF01321"/>
    </source>
</evidence>
<keyword evidence="4" id="KW-1185">Reference proteome</keyword>
<dbReference type="InterPro" id="IPR000587">
    <property type="entry name" value="Creatinase_N"/>
</dbReference>
<dbReference type="Pfam" id="PF00557">
    <property type="entry name" value="Peptidase_M24"/>
    <property type="match status" value="1"/>
</dbReference>
<feature type="domain" description="Peptidase M24" evidence="1">
    <location>
        <begin position="282"/>
        <end position="375"/>
    </location>
</feature>
<dbReference type="Proteomes" id="UP001217089">
    <property type="component" value="Unassembled WGS sequence"/>
</dbReference>
<dbReference type="InterPro" id="IPR000994">
    <property type="entry name" value="Pept_M24"/>
</dbReference>
<dbReference type="InterPro" id="IPR029149">
    <property type="entry name" value="Creatin/AminoP/Spt16_N"/>
</dbReference>
<dbReference type="SUPFAM" id="SSF53092">
    <property type="entry name" value="Creatinase/prolidase N-terminal domain"/>
    <property type="match status" value="1"/>
</dbReference>
<name>A0ABQ9FEQ3_TEGGR</name>